<evidence type="ECO:0000313" key="2">
    <source>
        <dbReference type="EMBL" id="KAB5553444.1"/>
    </source>
</evidence>
<keyword evidence="1" id="KW-0472">Membrane</keyword>
<reference evidence="3" key="1">
    <citation type="journal article" date="2019" name="Gigascience">
        <title>De novo genome assembly of the endangered Acer yangbiense, a plant species with extremely small populations endemic to Yunnan Province, China.</title>
        <authorList>
            <person name="Yang J."/>
            <person name="Wariss H.M."/>
            <person name="Tao L."/>
            <person name="Zhang R."/>
            <person name="Yun Q."/>
            <person name="Hollingsworth P."/>
            <person name="Dao Z."/>
            <person name="Luo G."/>
            <person name="Guo H."/>
            <person name="Ma Y."/>
            <person name="Sun W."/>
        </authorList>
    </citation>
    <scope>NUCLEOTIDE SEQUENCE [LARGE SCALE GENOMIC DNA]</scope>
    <source>
        <strain evidence="3">cv. br00</strain>
    </source>
</reference>
<evidence type="ECO:0000256" key="1">
    <source>
        <dbReference type="SAM" id="Phobius"/>
    </source>
</evidence>
<dbReference type="AlphaFoldDB" id="A0A5N5ME23"/>
<feature type="transmembrane region" description="Helical" evidence="1">
    <location>
        <begin position="242"/>
        <end position="266"/>
    </location>
</feature>
<sequence length="345" mass="38456">MELQIWNKCYCASISISLQNGSEPSMQARRQIVYLRGHGTPHVLASKAQSQSEGKVEPPEKIALEVENQSEVKVEPKLQRSVTLPLVGLKYSITPIKSFHHHLNCVYGLNFCNSNFQTTCFGSLQSSAAKRTSDHRAPHVPPEEIALEVQNHSEVKVEPQLWALWLFGQDQINVVEFYNCHLLLSLAAKGTSDHKTSHVPLDEIALEAGKQSVKCPMNEKTTEWVLLITSVLLEAMSADFDLVGYALMGMVISFLALFLSSLDLICKARKEGVKRSQPSGGLLDYYGLAASVWQCFYSTMEYLYTRKKQQNPLKICYLLYLPCSCCFIGLSRAAHEPVAELGAAE</sequence>
<comment type="caution">
    <text evidence="2">The sequence shown here is derived from an EMBL/GenBank/DDBJ whole genome shotgun (WGS) entry which is preliminary data.</text>
</comment>
<gene>
    <name evidence="2" type="ORF">DKX38_010755</name>
</gene>
<dbReference type="PANTHER" id="PTHR48473:SF1">
    <property type="entry name" value="TIR DOMAIN-CONTAINING PROTEIN"/>
    <property type="match status" value="1"/>
</dbReference>
<dbReference type="PANTHER" id="PTHR48473">
    <property type="entry name" value="TIR DOMAIN-CONTAINING PROTEIN"/>
    <property type="match status" value="1"/>
</dbReference>
<name>A0A5N5ME23_9ROSI</name>
<keyword evidence="1" id="KW-0812">Transmembrane</keyword>
<organism evidence="2 3">
    <name type="scientific">Salix brachista</name>
    <dbReference type="NCBI Taxonomy" id="2182728"/>
    <lineage>
        <taxon>Eukaryota</taxon>
        <taxon>Viridiplantae</taxon>
        <taxon>Streptophyta</taxon>
        <taxon>Embryophyta</taxon>
        <taxon>Tracheophyta</taxon>
        <taxon>Spermatophyta</taxon>
        <taxon>Magnoliopsida</taxon>
        <taxon>eudicotyledons</taxon>
        <taxon>Gunneridae</taxon>
        <taxon>Pentapetalae</taxon>
        <taxon>rosids</taxon>
        <taxon>fabids</taxon>
        <taxon>Malpighiales</taxon>
        <taxon>Salicaceae</taxon>
        <taxon>Saliceae</taxon>
        <taxon>Salix</taxon>
    </lineage>
</organism>
<proteinExistence type="predicted"/>
<accession>A0A5N5ME23</accession>
<keyword evidence="3" id="KW-1185">Reference proteome</keyword>
<dbReference type="EMBL" id="VDCV01000006">
    <property type="protein sequence ID" value="KAB5553444.1"/>
    <property type="molecule type" value="Genomic_DNA"/>
</dbReference>
<evidence type="ECO:0000313" key="3">
    <source>
        <dbReference type="Proteomes" id="UP000326939"/>
    </source>
</evidence>
<protein>
    <submittedName>
        <fullName evidence="2">Uncharacterized protein</fullName>
    </submittedName>
</protein>
<keyword evidence="1" id="KW-1133">Transmembrane helix</keyword>
<dbReference type="Proteomes" id="UP000326939">
    <property type="component" value="Chromosome 6"/>
</dbReference>